<name>A0A813ZYB3_9BILA</name>
<comment type="similarity">
    <text evidence="7">Belongs to the sodium:neurotransmitter symporter (SNF) (TC 2.A.22) family.</text>
</comment>
<dbReference type="Proteomes" id="UP000663829">
    <property type="component" value="Unassembled WGS sequence"/>
</dbReference>
<organism evidence="9 11">
    <name type="scientific">Didymodactylos carnosus</name>
    <dbReference type="NCBI Taxonomy" id="1234261"/>
    <lineage>
        <taxon>Eukaryota</taxon>
        <taxon>Metazoa</taxon>
        <taxon>Spiralia</taxon>
        <taxon>Gnathifera</taxon>
        <taxon>Rotifera</taxon>
        <taxon>Eurotatoria</taxon>
        <taxon>Bdelloidea</taxon>
        <taxon>Philodinida</taxon>
        <taxon>Philodinidae</taxon>
        <taxon>Didymodactylos</taxon>
    </lineage>
</organism>
<evidence type="ECO:0000256" key="6">
    <source>
        <dbReference type="PIRSR" id="PIRSR600175-1"/>
    </source>
</evidence>
<reference evidence="9" key="1">
    <citation type="submission" date="2021-02" db="EMBL/GenBank/DDBJ databases">
        <authorList>
            <person name="Nowell W R."/>
        </authorList>
    </citation>
    <scope>NUCLEOTIDE SEQUENCE</scope>
</reference>
<protein>
    <recommendedName>
        <fullName evidence="7">Transporter</fullName>
    </recommendedName>
</protein>
<dbReference type="InterPro" id="IPR037272">
    <property type="entry name" value="SNS_sf"/>
</dbReference>
<evidence type="ECO:0000256" key="4">
    <source>
        <dbReference type="ARBA" id="ARBA00022989"/>
    </source>
</evidence>
<dbReference type="Proteomes" id="UP000681722">
    <property type="component" value="Unassembled WGS sequence"/>
</dbReference>
<dbReference type="Pfam" id="PF00209">
    <property type="entry name" value="SNF"/>
    <property type="match status" value="2"/>
</dbReference>
<proteinExistence type="inferred from homology"/>
<dbReference type="PANTHER" id="PTHR11616:SF240">
    <property type="entry name" value="BLOATED TUBULES, ISOFORM B-RELATED"/>
    <property type="match status" value="1"/>
</dbReference>
<keyword evidence="6" id="KW-0479">Metal-binding</keyword>
<evidence type="ECO:0000256" key="1">
    <source>
        <dbReference type="ARBA" id="ARBA00004141"/>
    </source>
</evidence>
<dbReference type="PANTHER" id="PTHR11616">
    <property type="entry name" value="SODIUM/CHLORIDE DEPENDENT TRANSPORTER"/>
    <property type="match status" value="1"/>
</dbReference>
<evidence type="ECO:0000313" key="10">
    <source>
        <dbReference type="EMBL" id="CAF3686868.1"/>
    </source>
</evidence>
<evidence type="ECO:0000256" key="7">
    <source>
        <dbReference type="RuleBase" id="RU003732"/>
    </source>
</evidence>
<feature type="transmembrane region" description="Helical" evidence="8">
    <location>
        <begin position="180"/>
        <end position="199"/>
    </location>
</feature>
<keyword evidence="7" id="KW-0769">Symport</keyword>
<comment type="caution">
    <text evidence="9">The sequence shown here is derived from an EMBL/GenBank/DDBJ whole genome shotgun (WGS) entry which is preliminary data.</text>
</comment>
<dbReference type="PROSITE" id="PS00610">
    <property type="entry name" value="NA_NEUROTRAN_SYMP_1"/>
    <property type="match status" value="1"/>
</dbReference>
<keyword evidence="6" id="KW-0915">Sodium</keyword>
<keyword evidence="2 7" id="KW-0813">Transport</keyword>
<feature type="transmembrane region" description="Helical" evidence="8">
    <location>
        <begin position="211"/>
        <end position="230"/>
    </location>
</feature>
<dbReference type="OrthoDB" id="6581954at2759"/>
<feature type="binding site" evidence="6">
    <location>
        <position position="323"/>
    </location>
    <ligand>
        <name>Na(+)</name>
        <dbReference type="ChEBI" id="CHEBI:29101"/>
        <label>1</label>
    </ligand>
</feature>
<dbReference type="PRINTS" id="PR00176">
    <property type="entry name" value="NANEUSMPORT"/>
</dbReference>
<feature type="transmembrane region" description="Helical" evidence="8">
    <location>
        <begin position="356"/>
        <end position="382"/>
    </location>
</feature>
<sequence>MACAFSLPSPDEKTSVAVINDVYISESKDIENFRVDARKHSVIPLTARKPSMREIWPTKCDYLITTLGGLIGLGSIWRFPYLAFQNGGAAFVIPYVIISLLCGIPLLIMETGLGQLSRRGPVGCWNFAPAMKGIGIASVFMSFFGALYYFSNHSVVESVEIFWSSFVLNISQDLCGLLSFHWPNVACLFIVWCMIYLCLWKGIKLSSKVAMFTALFPYVPMIALFIRGITLDGSWYGLRYYLVPDAKRLLNSKAWSQAAGHVLWAYAIGWGFISVKNNVTIERVLSSGPGLAFIVYPKAISLMPWAHFWAIMFFTMILFLGIDSQFVTCEAVLTAITDKLTDLRIQNKIIRRETIVAVYVLLSFVCGLSMCTRAGFYIFIIFDSYICGGLPLLIICIIEVFTVLFCYQKRFHTWFEKWPPDEWPGKLFAIHISLTVKRNMTYICDLLWCFRGNNAYIWEKVRRTCLYMCPFDSP</sequence>
<feature type="transmembrane region" description="Helical" evidence="8">
    <location>
        <begin position="130"/>
        <end position="150"/>
    </location>
</feature>
<feature type="transmembrane region" description="Helical" evidence="8">
    <location>
        <begin position="89"/>
        <end position="109"/>
    </location>
</feature>
<evidence type="ECO:0000256" key="5">
    <source>
        <dbReference type="ARBA" id="ARBA00023136"/>
    </source>
</evidence>
<evidence type="ECO:0000256" key="3">
    <source>
        <dbReference type="ARBA" id="ARBA00022692"/>
    </source>
</evidence>
<keyword evidence="3 7" id="KW-0812">Transmembrane</keyword>
<keyword evidence="4 8" id="KW-1133">Transmembrane helix</keyword>
<dbReference type="SUPFAM" id="SSF161070">
    <property type="entry name" value="SNF-like"/>
    <property type="match status" value="1"/>
</dbReference>
<dbReference type="GO" id="GO:0005886">
    <property type="term" value="C:plasma membrane"/>
    <property type="evidence" value="ECO:0007669"/>
    <property type="project" value="TreeGrafter"/>
</dbReference>
<feature type="transmembrane region" description="Helical" evidence="8">
    <location>
        <begin position="388"/>
        <end position="407"/>
    </location>
</feature>
<evidence type="ECO:0000256" key="8">
    <source>
        <dbReference type="SAM" id="Phobius"/>
    </source>
</evidence>
<evidence type="ECO:0000256" key="2">
    <source>
        <dbReference type="ARBA" id="ARBA00022448"/>
    </source>
</evidence>
<keyword evidence="5 8" id="KW-0472">Membrane</keyword>
<accession>A0A813ZYB3</accession>
<dbReference type="InterPro" id="IPR000175">
    <property type="entry name" value="Na/ntran_symport"/>
</dbReference>
<dbReference type="GO" id="GO:0035725">
    <property type="term" value="P:sodium ion transmembrane transport"/>
    <property type="evidence" value="ECO:0007669"/>
    <property type="project" value="TreeGrafter"/>
</dbReference>
<dbReference type="GO" id="GO:0046872">
    <property type="term" value="F:metal ion binding"/>
    <property type="evidence" value="ECO:0007669"/>
    <property type="project" value="UniProtKB-KW"/>
</dbReference>
<evidence type="ECO:0000313" key="11">
    <source>
        <dbReference type="Proteomes" id="UP000663829"/>
    </source>
</evidence>
<dbReference type="EMBL" id="CAJOBC010001588">
    <property type="protein sequence ID" value="CAF3686868.1"/>
    <property type="molecule type" value="Genomic_DNA"/>
</dbReference>
<evidence type="ECO:0000313" key="9">
    <source>
        <dbReference type="EMBL" id="CAF0904976.1"/>
    </source>
</evidence>
<gene>
    <name evidence="9" type="ORF">GPM918_LOCUS8839</name>
    <name evidence="10" type="ORF">SRO942_LOCUS8840</name>
</gene>
<feature type="binding site" evidence="6">
    <location>
        <position position="324"/>
    </location>
    <ligand>
        <name>Na(+)</name>
        <dbReference type="ChEBI" id="CHEBI:29101"/>
        <label>1</label>
    </ligand>
</feature>
<keyword evidence="11" id="KW-1185">Reference proteome</keyword>
<dbReference type="EMBL" id="CAJNOQ010001588">
    <property type="protein sequence ID" value="CAF0904976.1"/>
    <property type="molecule type" value="Genomic_DNA"/>
</dbReference>
<feature type="binding site" evidence="6">
    <location>
        <position position="68"/>
    </location>
    <ligand>
        <name>Na(+)</name>
        <dbReference type="ChEBI" id="CHEBI:29101"/>
        <label>1</label>
    </ligand>
</feature>
<feature type="binding site" evidence="6">
    <location>
        <position position="320"/>
    </location>
    <ligand>
        <name>Na(+)</name>
        <dbReference type="ChEBI" id="CHEBI:29101"/>
        <label>2</label>
    </ligand>
</feature>
<dbReference type="GO" id="GO:0015293">
    <property type="term" value="F:symporter activity"/>
    <property type="evidence" value="ECO:0007669"/>
    <property type="project" value="UniProtKB-KW"/>
</dbReference>
<dbReference type="PROSITE" id="PS50267">
    <property type="entry name" value="NA_NEUROTRAN_SYMP_3"/>
    <property type="match status" value="1"/>
</dbReference>
<dbReference type="AlphaFoldDB" id="A0A813ZYB3"/>
<feature type="transmembrane region" description="Helical" evidence="8">
    <location>
        <begin position="311"/>
        <end position="336"/>
    </location>
</feature>
<feature type="transmembrane region" description="Helical" evidence="8">
    <location>
        <begin position="62"/>
        <end position="83"/>
    </location>
</feature>
<comment type="subcellular location">
    <subcellularLocation>
        <location evidence="1">Membrane</location>
        <topology evidence="1">Multi-pass membrane protein</topology>
    </subcellularLocation>
</comment>